<feature type="binding site" evidence="8">
    <location>
        <position position="169"/>
    </location>
    <ligand>
        <name>NAD(+)</name>
        <dbReference type="ChEBI" id="CHEBI:57540"/>
    </ligand>
</feature>
<evidence type="ECO:0000313" key="11">
    <source>
        <dbReference type="Proteomes" id="UP000051820"/>
    </source>
</evidence>
<keyword evidence="5 8" id="KW-0520">NAD</keyword>
<feature type="active site" description="Proton acceptor" evidence="7">
    <location>
        <position position="169"/>
    </location>
</feature>
<comment type="similarity">
    <text evidence="2 9">Belongs to the short-chain dehydrogenases/reductases (SDR) family.</text>
</comment>
<dbReference type="eggNOG" id="COG1028">
    <property type="taxonomic scope" value="Bacteria"/>
</dbReference>
<reference evidence="10 11" key="1">
    <citation type="journal article" date="2015" name="Genome Announc.">
        <title>Expanding the biotechnology potential of lactobacilli through comparative genomics of 213 strains and associated genera.</title>
        <authorList>
            <person name="Sun Z."/>
            <person name="Harris H.M."/>
            <person name="McCann A."/>
            <person name="Guo C."/>
            <person name="Argimon S."/>
            <person name="Zhang W."/>
            <person name="Yang X."/>
            <person name="Jeffery I.B."/>
            <person name="Cooney J.C."/>
            <person name="Kagawa T.F."/>
            <person name="Liu W."/>
            <person name="Song Y."/>
            <person name="Salvetti E."/>
            <person name="Wrobel A."/>
            <person name="Rasinkangas P."/>
            <person name="Parkhill J."/>
            <person name="Rea M.C."/>
            <person name="O'Sullivan O."/>
            <person name="Ritari J."/>
            <person name="Douillard F.P."/>
            <person name="Paul Ross R."/>
            <person name="Yang R."/>
            <person name="Briner A.E."/>
            <person name="Felis G.E."/>
            <person name="de Vos W.M."/>
            <person name="Barrangou R."/>
            <person name="Klaenhammer T.R."/>
            <person name="Caufield P.W."/>
            <person name="Cui Y."/>
            <person name="Zhang H."/>
            <person name="O'Toole P.W."/>
        </authorList>
    </citation>
    <scope>NUCLEOTIDE SEQUENCE [LARGE SCALE GENOMIC DNA]</scope>
    <source>
        <strain evidence="10 11">DSM 5007</strain>
    </source>
</reference>
<dbReference type="Gene3D" id="3.40.50.720">
    <property type="entry name" value="NAD(P)-binding Rossmann-like Domain"/>
    <property type="match status" value="1"/>
</dbReference>
<protein>
    <recommendedName>
        <fullName evidence="3">diacetyl reductase [(S)-acetoin forming]</fullName>
        <ecNumber evidence="3">1.1.1.304</ecNumber>
    </recommendedName>
</protein>
<dbReference type="Proteomes" id="UP000051820">
    <property type="component" value="Unassembled WGS sequence"/>
</dbReference>
<evidence type="ECO:0000256" key="1">
    <source>
        <dbReference type="ARBA" id="ARBA00003200"/>
    </source>
</evidence>
<name>A0A0R1W1X6_9LACO</name>
<comment type="function">
    <text evidence="1">Catalyzes the irreversible reduction of 2,3-butanediol to (S)-acetoin in the presence of NADH.</text>
</comment>
<dbReference type="PRINTS" id="PR00080">
    <property type="entry name" value="SDRFAMILY"/>
</dbReference>
<dbReference type="NCBIfam" id="TIGR02415">
    <property type="entry name" value="23BDH"/>
    <property type="match status" value="1"/>
</dbReference>
<dbReference type="GO" id="GO:0045150">
    <property type="term" value="P:acetoin catabolic process"/>
    <property type="evidence" value="ECO:0007669"/>
    <property type="project" value="InterPro"/>
</dbReference>
<evidence type="ECO:0000256" key="9">
    <source>
        <dbReference type="RuleBase" id="RU000363"/>
    </source>
</evidence>
<dbReference type="NCBIfam" id="NF005559">
    <property type="entry name" value="PRK07231.1"/>
    <property type="match status" value="1"/>
</dbReference>
<evidence type="ECO:0000256" key="3">
    <source>
        <dbReference type="ARBA" id="ARBA00012848"/>
    </source>
</evidence>
<keyword evidence="4" id="KW-0560">Oxidoreductase</keyword>
<evidence type="ECO:0000313" key="10">
    <source>
        <dbReference type="EMBL" id="KRM11873.1"/>
    </source>
</evidence>
<feature type="binding site" evidence="8">
    <location>
        <position position="103"/>
    </location>
    <ligand>
        <name>NAD(+)</name>
        <dbReference type="ChEBI" id="CHEBI:57540"/>
    </ligand>
</feature>
<feature type="binding site" evidence="8">
    <location>
        <begin position="199"/>
        <end position="204"/>
    </location>
    <ligand>
        <name>NAD(+)</name>
        <dbReference type="ChEBI" id="CHEBI:57540"/>
    </ligand>
</feature>
<dbReference type="GO" id="GO:0008206">
    <property type="term" value="P:bile acid metabolic process"/>
    <property type="evidence" value="ECO:0007669"/>
    <property type="project" value="UniProtKB-ARBA"/>
</dbReference>
<evidence type="ECO:0000256" key="6">
    <source>
        <dbReference type="ARBA" id="ARBA00047315"/>
    </source>
</evidence>
<organism evidence="10 11">
    <name type="scientific">Paucilactobacillus suebicus DSM 5007 = KCTC 3549</name>
    <dbReference type="NCBI Taxonomy" id="1423807"/>
    <lineage>
        <taxon>Bacteria</taxon>
        <taxon>Bacillati</taxon>
        <taxon>Bacillota</taxon>
        <taxon>Bacilli</taxon>
        <taxon>Lactobacillales</taxon>
        <taxon>Lactobacillaceae</taxon>
        <taxon>Paucilactobacillus</taxon>
    </lineage>
</organism>
<evidence type="ECO:0000256" key="7">
    <source>
        <dbReference type="PIRSR" id="PIRSR614007-1"/>
    </source>
</evidence>
<dbReference type="PATRIC" id="fig|1423807.3.peg.418"/>
<dbReference type="InterPro" id="IPR002347">
    <property type="entry name" value="SDR_fam"/>
</dbReference>
<dbReference type="PANTHER" id="PTHR43639">
    <property type="entry name" value="OXIDOREDUCTASE, SHORT-CHAIN DEHYDROGENASE/REDUCTASE FAMILY (AFU_ORTHOLOGUE AFUA_5G02870)"/>
    <property type="match status" value="1"/>
</dbReference>
<dbReference type="PRINTS" id="PR00081">
    <property type="entry name" value="GDHRDH"/>
</dbReference>
<dbReference type="FunFam" id="3.40.50.720:FF:000084">
    <property type="entry name" value="Short-chain dehydrogenase reductase"/>
    <property type="match status" value="1"/>
</dbReference>
<dbReference type="SUPFAM" id="SSF51735">
    <property type="entry name" value="NAD(P)-binding Rossmann-fold domains"/>
    <property type="match status" value="1"/>
</dbReference>
<evidence type="ECO:0000256" key="4">
    <source>
        <dbReference type="ARBA" id="ARBA00023002"/>
    </source>
</evidence>
<feature type="binding site" evidence="8">
    <location>
        <begin position="29"/>
        <end position="31"/>
    </location>
    <ligand>
        <name>NAD(+)</name>
        <dbReference type="ChEBI" id="CHEBI:57540"/>
    </ligand>
</feature>
<keyword evidence="11" id="KW-1185">Reference proteome</keyword>
<sequence>MYSSNMKNNSQRRLISMAEKVALITGAGQGIGEGIALQLAKDGFQVALAGRHLDKVQRVADNINKDGGKAIAIKADVQIKKDVFAAVDETVSQLGHLDVFVNNAGIAHVAQVLDTKEEDLDRLLDINVKGTVFGIQAAATQFKKQGTPGKIINASSIAGHEGFELLGAYSATKFAIRGITQAAAKELAQDKITVNAYCPGIVLTPMWDQIDAEMGELHNVPAGESIKAYLKGIALGRGEQPADVANLVSFLASDKADYITGQAIMVDGGIKYV</sequence>
<dbReference type="AlphaFoldDB" id="A0A0R1W1X6"/>
<feature type="binding site" evidence="8">
    <location>
        <begin position="76"/>
        <end position="77"/>
    </location>
    <ligand>
        <name>NAD(+)</name>
        <dbReference type="ChEBI" id="CHEBI:57540"/>
    </ligand>
</feature>
<comment type="caution">
    <text evidence="10">The sequence shown here is derived from an EMBL/GenBank/DDBJ whole genome shotgun (WGS) entry which is preliminary data.</text>
</comment>
<dbReference type="EMBL" id="AZGF01000013">
    <property type="protein sequence ID" value="KRM11873.1"/>
    <property type="molecule type" value="Genomic_DNA"/>
</dbReference>
<evidence type="ECO:0000256" key="8">
    <source>
        <dbReference type="PIRSR" id="PIRSR614007-2"/>
    </source>
</evidence>
<evidence type="ECO:0000256" key="2">
    <source>
        <dbReference type="ARBA" id="ARBA00006484"/>
    </source>
</evidence>
<gene>
    <name evidence="10" type="ORF">FD16_GL000412</name>
</gene>
<dbReference type="Pfam" id="PF00106">
    <property type="entry name" value="adh_short"/>
    <property type="match status" value="1"/>
</dbReference>
<evidence type="ECO:0000256" key="5">
    <source>
        <dbReference type="ARBA" id="ARBA00023027"/>
    </source>
</evidence>
<dbReference type="GO" id="GO:0052588">
    <property type="term" value="F:diacetyl reductase ((S)-acetoin forming) (NAD+) activity"/>
    <property type="evidence" value="ECO:0007669"/>
    <property type="project" value="UniProtKB-EC"/>
</dbReference>
<proteinExistence type="inferred from homology"/>
<accession>A0A0R1W1X6</accession>
<dbReference type="PROSITE" id="PS00061">
    <property type="entry name" value="ADH_SHORT"/>
    <property type="match status" value="1"/>
</dbReference>
<dbReference type="STRING" id="1423807.FD16_GL000412"/>
<feature type="binding site" evidence="8">
    <location>
        <position position="173"/>
    </location>
    <ligand>
        <name>NAD(+)</name>
        <dbReference type="ChEBI" id="CHEBI:57540"/>
    </ligand>
</feature>
<dbReference type="InterPro" id="IPR014007">
    <property type="entry name" value="23BDH"/>
</dbReference>
<dbReference type="InterPro" id="IPR020904">
    <property type="entry name" value="Sc_DH/Rdtase_CS"/>
</dbReference>
<dbReference type="EC" id="1.1.1.304" evidence="3"/>
<dbReference type="InterPro" id="IPR036291">
    <property type="entry name" value="NAD(P)-bd_dom_sf"/>
</dbReference>
<comment type="catalytic activity">
    <reaction evidence="6">
        <text>(S)-acetoin + NAD(+) = diacetyl + NADH + H(+)</text>
        <dbReference type="Rhea" id="RHEA:27286"/>
        <dbReference type="ChEBI" id="CHEBI:15378"/>
        <dbReference type="ChEBI" id="CHEBI:15687"/>
        <dbReference type="ChEBI" id="CHEBI:16583"/>
        <dbReference type="ChEBI" id="CHEBI:57540"/>
        <dbReference type="ChEBI" id="CHEBI:57945"/>
        <dbReference type="EC" id="1.1.1.304"/>
    </reaction>
</comment>
<dbReference type="PANTHER" id="PTHR43639:SF1">
    <property type="entry name" value="SHORT-CHAIN DEHYDROGENASE_REDUCTASE FAMILY PROTEIN"/>
    <property type="match status" value="1"/>
</dbReference>